<dbReference type="GO" id="GO:0000287">
    <property type="term" value="F:magnesium ion binding"/>
    <property type="evidence" value="ECO:0007669"/>
    <property type="project" value="UniProtKB-UniRule"/>
</dbReference>
<dbReference type="GO" id="GO:0004789">
    <property type="term" value="F:thiamine-phosphate diphosphorylase activity"/>
    <property type="evidence" value="ECO:0007669"/>
    <property type="project" value="UniProtKB-UniRule"/>
</dbReference>
<keyword evidence="12" id="KW-1185">Reference proteome</keyword>
<feature type="binding site" evidence="9">
    <location>
        <position position="69"/>
    </location>
    <ligand>
        <name>Mg(2+)</name>
        <dbReference type="ChEBI" id="CHEBI:18420"/>
    </ligand>
</feature>
<dbReference type="GO" id="GO:0005737">
    <property type="term" value="C:cytoplasm"/>
    <property type="evidence" value="ECO:0007669"/>
    <property type="project" value="TreeGrafter"/>
</dbReference>
<evidence type="ECO:0000256" key="8">
    <source>
        <dbReference type="ARBA" id="ARBA00047883"/>
    </source>
</evidence>
<name>A0A2T0U7G6_9SPHI</name>
<evidence type="ECO:0000256" key="5">
    <source>
        <dbReference type="ARBA" id="ARBA00022977"/>
    </source>
</evidence>
<comment type="caution">
    <text evidence="9">Lacks conserved residue(s) required for the propagation of feature annotation.</text>
</comment>
<comment type="catalytic activity">
    <reaction evidence="8 9">
        <text>2-[(2R,5Z)-2-carboxy-4-methylthiazol-5(2H)-ylidene]ethyl phosphate + 4-amino-2-methyl-5-(diphosphooxymethyl)pyrimidine + 2 H(+) = thiamine phosphate + CO2 + diphosphate</text>
        <dbReference type="Rhea" id="RHEA:47844"/>
        <dbReference type="ChEBI" id="CHEBI:15378"/>
        <dbReference type="ChEBI" id="CHEBI:16526"/>
        <dbReference type="ChEBI" id="CHEBI:33019"/>
        <dbReference type="ChEBI" id="CHEBI:37575"/>
        <dbReference type="ChEBI" id="CHEBI:57841"/>
        <dbReference type="ChEBI" id="CHEBI:62899"/>
        <dbReference type="EC" id="2.5.1.3"/>
    </reaction>
</comment>
<dbReference type="Pfam" id="PF02581">
    <property type="entry name" value="TMP-TENI"/>
    <property type="match status" value="1"/>
</dbReference>
<dbReference type="RefSeq" id="WP_106292385.1">
    <property type="nucleotide sequence ID" value="NZ_PVTH01000003.1"/>
</dbReference>
<dbReference type="InterPro" id="IPR013785">
    <property type="entry name" value="Aldolase_TIM"/>
</dbReference>
<organism evidence="11 12">
    <name type="scientific">Arcticibacter pallidicorallinus</name>
    <dbReference type="NCBI Taxonomy" id="1259464"/>
    <lineage>
        <taxon>Bacteria</taxon>
        <taxon>Pseudomonadati</taxon>
        <taxon>Bacteroidota</taxon>
        <taxon>Sphingobacteriia</taxon>
        <taxon>Sphingobacteriales</taxon>
        <taxon>Sphingobacteriaceae</taxon>
        <taxon>Arcticibacter</taxon>
    </lineage>
</organism>
<comment type="catalytic activity">
    <reaction evidence="6 9">
        <text>4-methyl-5-(2-phosphooxyethyl)-thiazole + 4-amino-2-methyl-5-(diphosphooxymethyl)pyrimidine + H(+) = thiamine phosphate + diphosphate</text>
        <dbReference type="Rhea" id="RHEA:22328"/>
        <dbReference type="ChEBI" id="CHEBI:15378"/>
        <dbReference type="ChEBI" id="CHEBI:33019"/>
        <dbReference type="ChEBI" id="CHEBI:37575"/>
        <dbReference type="ChEBI" id="CHEBI:57841"/>
        <dbReference type="ChEBI" id="CHEBI:58296"/>
        <dbReference type="EC" id="2.5.1.3"/>
    </reaction>
</comment>
<comment type="pathway">
    <text evidence="1 9">Cofactor biosynthesis; thiamine diphosphate biosynthesis; thiamine phosphate from 4-amino-2-methyl-5-diphosphomethylpyrimidine and 4-methyl-5-(2-phosphoethyl)-thiazole: step 1/1.</text>
</comment>
<keyword evidence="2 9" id="KW-0808">Transferase</keyword>
<dbReference type="InterPro" id="IPR034291">
    <property type="entry name" value="TMP_synthase"/>
</dbReference>
<evidence type="ECO:0000256" key="3">
    <source>
        <dbReference type="ARBA" id="ARBA00022723"/>
    </source>
</evidence>
<dbReference type="SUPFAM" id="SSF51391">
    <property type="entry name" value="Thiamin phosphate synthase"/>
    <property type="match status" value="1"/>
</dbReference>
<proteinExistence type="inferred from homology"/>
<keyword evidence="3 9" id="KW-0479">Metal-binding</keyword>
<dbReference type="UniPathway" id="UPA00060">
    <property type="reaction ID" value="UER00141"/>
</dbReference>
<dbReference type="InterPro" id="IPR036206">
    <property type="entry name" value="ThiamineP_synth_sf"/>
</dbReference>
<feature type="binding site" evidence="9">
    <location>
        <begin position="134"/>
        <end position="136"/>
    </location>
    <ligand>
        <name>2-[(2R,5Z)-2-carboxy-4-methylthiazol-5(2H)-ylidene]ethyl phosphate</name>
        <dbReference type="ChEBI" id="CHEBI:62899"/>
    </ligand>
</feature>
<comment type="cofactor">
    <cofactor evidence="9">
        <name>Mg(2+)</name>
        <dbReference type="ChEBI" id="CHEBI:18420"/>
    </cofactor>
    <text evidence="9">Binds 1 Mg(2+) ion per subunit.</text>
</comment>
<evidence type="ECO:0000256" key="4">
    <source>
        <dbReference type="ARBA" id="ARBA00022842"/>
    </source>
</evidence>
<dbReference type="InterPro" id="IPR022998">
    <property type="entry name" value="ThiamineP_synth_TenI"/>
</dbReference>
<feature type="binding site" evidence="9">
    <location>
        <position position="137"/>
    </location>
    <ligand>
        <name>4-amino-2-methyl-5-(diphosphooxymethyl)pyrimidine</name>
        <dbReference type="ChEBI" id="CHEBI:57841"/>
    </ligand>
</feature>
<dbReference type="EC" id="2.5.1.3" evidence="9"/>
<accession>A0A2T0U7G6</accession>
<evidence type="ECO:0000313" key="11">
    <source>
        <dbReference type="EMBL" id="PRY53798.1"/>
    </source>
</evidence>
<dbReference type="PANTHER" id="PTHR20857">
    <property type="entry name" value="THIAMINE-PHOSPHATE PYROPHOSPHORYLASE"/>
    <property type="match status" value="1"/>
</dbReference>
<protein>
    <recommendedName>
        <fullName evidence="9">Thiamine-phosphate synthase</fullName>
        <shortName evidence="9">TP synthase</shortName>
        <shortName evidence="9">TPS</shortName>
        <ecNumber evidence="9">2.5.1.3</ecNumber>
    </recommendedName>
    <alternativeName>
        <fullName evidence="9">Thiamine-phosphate pyrophosphorylase</fullName>
        <shortName evidence="9">TMP pyrophosphorylase</shortName>
        <shortName evidence="9">TMP-PPase</shortName>
    </alternativeName>
</protein>
<comment type="similarity">
    <text evidence="9">Belongs to the thiamine-phosphate synthase family.</text>
</comment>
<evidence type="ECO:0000256" key="1">
    <source>
        <dbReference type="ARBA" id="ARBA00005165"/>
    </source>
</evidence>
<comment type="function">
    <text evidence="9">Condenses 4-methyl-5-(beta-hydroxyethyl)thiazole monophosphate (THZ-P) and 2-methyl-4-amino-5-hydroxymethyl pyrimidine pyrophosphate (HMP-PP) to form thiamine monophosphate (TMP).</text>
</comment>
<comment type="caution">
    <text evidence="11">The sequence shown here is derived from an EMBL/GenBank/DDBJ whole genome shotgun (WGS) entry which is preliminary data.</text>
</comment>
<keyword evidence="4 9" id="KW-0460">Magnesium</keyword>
<evidence type="ECO:0000256" key="9">
    <source>
        <dbReference type="HAMAP-Rule" id="MF_00097"/>
    </source>
</evidence>
<dbReference type="HAMAP" id="MF_00097">
    <property type="entry name" value="TMP_synthase"/>
    <property type="match status" value="1"/>
</dbReference>
<feature type="domain" description="Thiamine phosphate synthase/TenI" evidence="10">
    <location>
        <begin position="16"/>
        <end position="193"/>
    </location>
</feature>
<feature type="binding site" evidence="9">
    <location>
        <position position="107"/>
    </location>
    <ligand>
        <name>4-amino-2-methyl-5-(diphosphooxymethyl)pyrimidine</name>
        <dbReference type="ChEBI" id="CHEBI:57841"/>
    </ligand>
</feature>
<comment type="catalytic activity">
    <reaction evidence="7 9">
        <text>2-(2-carboxy-4-methylthiazol-5-yl)ethyl phosphate + 4-amino-2-methyl-5-(diphosphooxymethyl)pyrimidine + 2 H(+) = thiamine phosphate + CO2 + diphosphate</text>
        <dbReference type="Rhea" id="RHEA:47848"/>
        <dbReference type="ChEBI" id="CHEBI:15378"/>
        <dbReference type="ChEBI" id="CHEBI:16526"/>
        <dbReference type="ChEBI" id="CHEBI:33019"/>
        <dbReference type="ChEBI" id="CHEBI:37575"/>
        <dbReference type="ChEBI" id="CHEBI:57841"/>
        <dbReference type="ChEBI" id="CHEBI:62890"/>
        <dbReference type="EC" id="2.5.1.3"/>
    </reaction>
</comment>
<evidence type="ECO:0000313" key="12">
    <source>
        <dbReference type="Proteomes" id="UP000238034"/>
    </source>
</evidence>
<dbReference type="Proteomes" id="UP000238034">
    <property type="component" value="Unassembled WGS sequence"/>
</dbReference>
<dbReference type="AlphaFoldDB" id="A0A2T0U7G6"/>
<evidence type="ECO:0000256" key="2">
    <source>
        <dbReference type="ARBA" id="ARBA00022679"/>
    </source>
</evidence>
<reference evidence="11 12" key="1">
    <citation type="submission" date="2018-03" db="EMBL/GenBank/DDBJ databases">
        <title>Genomic Encyclopedia of Type Strains, Phase III (KMG-III): the genomes of soil and plant-associated and newly described type strains.</title>
        <authorList>
            <person name="Whitman W."/>
        </authorList>
    </citation>
    <scope>NUCLEOTIDE SEQUENCE [LARGE SCALE GENOMIC DNA]</scope>
    <source>
        <strain evidence="11 12">CGMCC 1.9313</strain>
    </source>
</reference>
<evidence type="ECO:0000256" key="6">
    <source>
        <dbReference type="ARBA" id="ARBA00047334"/>
    </source>
</evidence>
<dbReference type="GO" id="GO:0009229">
    <property type="term" value="P:thiamine diphosphate biosynthetic process"/>
    <property type="evidence" value="ECO:0007669"/>
    <property type="project" value="UniProtKB-UniRule"/>
</dbReference>
<dbReference type="CDD" id="cd00564">
    <property type="entry name" value="TMP_TenI"/>
    <property type="match status" value="1"/>
</dbReference>
<dbReference type="GO" id="GO:0009228">
    <property type="term" value="P:thiamine biosynthetic process"/>
    <property type="evidence" value="ECO:0007669"/>
    <property type="project" value="UniProtKB-KW"/>
</dbReference>
<evidence type="ECO:0000259" key="10">
    <source>
        <dbReference type="Pfam" id="PF02581"/>
    </source>
</evidence>
<gene>
    <name evidence="9" type="primary">thiE</name>
    <name evidence="11" type="ORF">B0I27_103270</name>
</gene>
<keyword evidence="5 9" id="KW-0784">Thiamine biosynthesis</keyword>
<dbReference type="PANTHER" id="PTHR20857:SF15">
    <property type="entry name" value="THIAMINE-PHOSPHATE SYNTHASE"/>
    <property type="match status" value="1"/>
</dbReference>
<evidence type="ECO:0000256" key="7">
    <source>
        <dbReference type="ARBA" id="ARBA00047851"/>
    </source>
</evidence>
<dbReference type="Gene3D" id="3.20.20.70">
    <property type="entry name" value="Aldolase class I"/>
    <property type="match status" value="1"/>
</dbReference>
<dbReference type="OrthoDB" id="9812206at2"/>
<dbReference type="EMBL" id="PVTH01000003">
    <property type="protein sequence ID" value="PRY53798.1"/>
    <property type="molecule type" value="Genomic_DNA"/>
</dbReference>
<feature type="binding site" evidence="9">
    <location>
        <position position="170"/>
    </location>
    <ligand>
        <name>2-[(2R,5Z)-2-carboxy-4-methylthiazol-5(2H)-ylidene]ethyl phosphate</name>
        <dbReference type="ChEBI" id="CHEBI:62899"/>
    </ligand>
</feature>
<sequence>MQKYVSRFHYLTQDLQHKSHLEQVITACESGANWIQYRCFSKTEEQHLDELNRIAEVCDDWGTTLIITDHTSLLSKADIQGVHIEDLSADFTSIRKEIGPDKTLGASANTLDDIKRIAASGAVDYIGCGPFGVTLTKPNDYPILGLEGYKAIMAEMDILRIAIPIIAVGGITAANIDALADMGVHGVAVSAAINKSDNPASAFKEIYRKLH</sequence>